<proteinExistence type="predicted"/>
<dbReference type="EMBL" id="JAOZYT010000077">
    <property type="protein sequence ID" value="MCW0524590.1"/>
    <property type="molecule type" value="Genomic_DNA"/>
</dbReference>
<sequence>MIKKTLFPILISSMCLGQVGIGTENVHLSEALKVEASNKGVLLPKISIPDLQQAPPVANPATSLMVYNTNVDSGKGHYYWFNNQWNPLLNSENIYKLLGIAKLTIKKSSSTMVANTETGTISYTENETPSSRWTLIPGLSHTVNVTSTKNNIVVNIDGIAQRNNLSSSNTGDFMSYAIGLFINDQLKAVRNFVVTGNNACLYGNFGLSFNQQNLGLGSYKIEVRQTLRAKAVSSAFYDKAFYNLTFGGKSTSCTNLADDMARTELAIQLTENK</sequence>
<dbReference type="Proteomes" id="UP001284033">
    <property type="component" value="Unassembled WGS sequence"/>
</dbReference>
<dbReference type="Proteomes" id="UP001207440">
    <property type="component" value="Unassembled WGS sequence"/>
</dbReference>
<dbReference type="EMBL" id="JAQZHK010000006">
    <property type="protein sequence ID" value="MDY3513183.1"/>
    <property type="molecule type" value="Genomic_DNA"/>
</dbReference>
<evidence type="ECO:0000313" key="2">
    <source>
        <dbReference type="EMBL" id="MDY3513183.1"/>
    </source>
</evidence>
<evidence type="ECO:0000313" key="1">
    <source>
        <dbReference type="EMBL" id="MCW0524590.1"/>
    </source>
</evidence>
<name>A0AAP6HGH2_RIEAN</name>
<reference evidence="1" key="1">
    <citation type="submission" date="2022-10" db="EMBL/GenBank/DDBJ databases">
        <title>Sifting through the core-genome to identify putative cross-protective antigens against Riemerella anatipestifer.</title>
        <authorList>
            <person name="Zheng X."/>
            <person name="Zhang W."/>
        </authorList>
    </citation>
    <scope>NUCLEOTIDE SEQUENCE</scope>
    <source>
        <strain evidence="1">ZWRA178</strain>
    </source>
</reference>
<organism evidence="2 3">
    <name type="scientific">Riemerella anatipestifer</name>
    <name type="common">Moraxella anatipestifer</name>
    <dbReference type="NCBI Taxonomy" id="34085"/>
    <lineage>
        <taxon>Bacteria</taxon>
        <taxon>Pseudomonadati</taxon>
        <taxon>Bacteroidota</taxon>
        <taxon>Flavobacteriia</taxon>
        <taxon>Flavobacteriales</taxon>
        <taxon>Weeksellaceae</taxon>
        <taxon>Riemerella</taxon>
    </lineage>
</organism>
<protein>
    <submittedName>
        <fullName evidence="2">Uncharacterized protein</fullName>
    </submittedName>
</protein>
<evidence type="ECO:0000313" key="3">
    <source>
        <dbReference type="Proteomes" id="UP001284033"/>
    </source>
</evidence>
<comment type="caution">
    <text evidence="2">The sequence shown here is derived from an EMBL/GenBank/DDBJ whole genome shotgun (WGS) entry which is preliminary data.</text>
</comment>
<dbReference type="AlphaFoldDB" id="A0AAP6HGH2"/>
<gene>
    <name evidence="1" type="ORF">OKE68_09715</name>
    <name evidence="2" type="ORF">PG303_08150</name>
</gene>
<dbReference type="RefSeq" id="WP_064971267.1">
    <property type="nucleotide sequence ID" value="NZ_CP081934.1"/>
</dbReference>
<reference evidence="2" key="2">
    <citation type="submission" date="2023-01" db="EMBL/GenBank/DDBJ databases">
        <title>Genome-based studies on antimicrobial resistance profiles of Riemerella anatipestifer in China, 1994 to 2021.</title>
        <authorList>
            <person name="Yang Z."/>
            <person name="Zhu D."/>
        </authorList>
    </citation>
    <scope>NUCLEOTIDE SEQUENCE</scope>
    <source>
        <strain evidence="2">RCAD1218</strain>
    </source>
</reference>
<accession>A0AAP6HGH2</accession>